<evidence type="ECO:0000313" key="1">
    <source>
        <dbReference type="EMBL" id="STO32088.1"/>
    </source>
</evidence>
<dbReference type="InterPro" id="IPR000600">
    <property type="entry name" value="ROK"/>
</dbReference>
<proteinExistence type="predicted"/>
<gene>
    <name evidence="1" type="primary">glkA</name>
    <name evidence="1" type="ORF">NCTC10723_01560</name>
</gene>
<dbReference type="Gene3D" id="3.30.420.40">
    <property type="match status" value="2"/>
</dbReference>
<name>A0A377GYP6_9FUSO</name>
<dbReference type="CDD" id="cd24068">
    <property type="entry name" value="ASKHA_NBD_ROK_FnNanK-like"/>
    <property type="match status" value="1"/>
</dbReference>
<evidence type="ECO:0000313" key="2">
    <source>
        <dbReference type="Proteomes" id="UP000255328"/>
    </source>
</evidence>
<keyword evidence="1" id="KW-0808">Transferase</keyword>
<dbReference type="Pfam" id="PF00480">
    <property type="entry name" value="ROK"/>
    <property type="match status" value="1"/>
</dbReference>
<dbReference type="RefSeq" id="WP_115270963.1">
    <property type="nucleotide sequence ID" value="NZ_CASFEE010000034.1"/>
</dbReference>
<dbReference type="GO" id="GO:0004340">
    <property type="term" value="F:glucokinase activity"/>
    <property type="evidence" value="ECO:0007669"/>
    <property type="project" value="UniProtKB-EC"/>
</dbReference>
<keyword evidence="1" id="KW-0418">Kinase</keyword>
<protein>
    <submittedName>
        <fullName evidence="1">Glucokinase</fullName>
        <ecNumber evidence="1">2.7.1.2</ecNumber>
    </submittedName>
</protein>
<organism evidence="1 2">
    <name type="scientific">Fusobacterium necrogenes</name>
    <dbReference type="NCBI Taxonomy" id="858"/>
    <lineage>
        <taxon>Bacteria</taxon>
        <taxon>Fusobacteriati</taxon>
        <taxon>Fusobacteriota</taxon>
        <taxon>Fusobacteriia</taxon>
        <taxon>Fusobacteriales</taxon>
        <taxon>Fusobacteriaceae</taxon>
        <taxon>Fusobacterium</taxon>
    </lineage>
</organism>
<dbReference type="PANTHER" id="PTHR18964">
    <property type="entry name" value="ROK (REPRESSOR, ORF, KINASE) FAMILY"/>
    <property type="match status" value="1"/>
</dbReference>
<dbReference type="InterPro" id="IPR049874">
    <property type="entry name" value="ROK_cs"/>
</dbReference>
<sequence>MKVIGIDVGGTAVKYGLLEENGKLLESGEFPTEAGKGIENLFENMCKVIDKYMSKDILGIAVSGTGQIDGSIGKIIGGNPIIPGWIGTKLVERLEKKYSLPAVLENDVNCAALGEKWLGAGRETNNFVCLTIGTGIGGGIVLNDEIFRGDTCVAGEFGHIQIEKDGEQCLCGKKGCYERYASATALVKMVREKTGKNLNGKEIFELEKSGDKEIKKILDKWIDYFTDGLSTIVYIFNPSLIVIGGGITKQGNYLLDRILNSLSTKVGENYRKNLKIKFAELGNNAGMLGAEYLLLKKIGKIK</sequence>
<dbReference type="Proteomes" id="UP000255328">
    <property type="component" value="Unassembled WGS sequence"/>
</dbReference>
<keyword evidence="2" id="KW-1185">Reference proteome</keyword>
<dbReference type="EC" id="2.7.1.2" evidence="1"/>
<dbReference type="PANTHER" id="PTHR18964:SF165">
    <property type="entry name" value="BETA-GLUCOSIDE KINASE"/>
    <property type="match status" value="1"/>
</dbReference>
<reference evidence="1 2" key="1">
    <citation type="submission" date="2018-06" db="EMBL/GenBank/DDBJ databases">
        <authorList>
            <consortium name="Pathogen Informatics"/>
            <person name="Doyle S."/>
        </authorList>
    </citation>
    <scope>NUCLEOTIDE SEQUENCE [LARGE SCALE GENOMIC DNA]</scope>
    <source>
        <strain evidence="1 2">NCTC10723</strain>
    </source>
</reference>
<dbReference type="AlphaFoldDB" id="A0A377GYP6"/>
<dbReference type="InterPro" id="IPR043129">
    <property type="entry name" value="ATPase_NBD"/>
</dbReference>
<dbReference type="OrthoDB" id="9795247at2"/>
<dbReference type="EMBL" id="UGGU01000003">
    <property type="protein sequence ID" value="STO32088.1"/>
    <property type="molecule type" value="Genomic_DNA"/>
</dbReference>
<accession>A0A377GYP6</accession>
<dbReference type="SUPFAM" id="SSF53067">
    <property type="entry name" value="Actin-like ATPase domain"/>
    <property type="match status" value="1"/>
</dbReference>
<dbReference type="PROSITE" id="PS01125">
    <property type="entry name" value="ROK"/>
    <property type="match status" value="1"/>
</dbReference>